<dbReference type="EMBL" id="FOKI01000001">
    <property type="protein sequence ID" value="SFA70055.1"/>
    <property type="molecule type" value="Genomic_DNA"/>
</dbReference>
<accession>A0A1I0V159</accession>
<dbReference type="InterPro" id="IPR022555">
    <property type="entry name" value="DUF2577"/>
</dbReference>
<dbReference type="Pfam" id="PF10844">
    <property type="entry name" value="DUF2577"/>
    <property type="match status" value="1"/>
</dbReference>
<dbReference type="Proteomes" id="UP000198619">
    <property type="component" value="Unassembled WGS sequence"/>
</dbReference>
<gene>
    <name evidence="1" type="ORF">SAMN04488528_100183</name>
</gene>
<reference evidence="1 2" key="1">
    <citation type="submission" date="2016-10" db="EMBL/GenBank/DDBJ databases">
        <authorList>
            <person name="de Groot N.N."/>
        </authorList>
    </citation>
    <scope>NUCLEOTIDE SEQUENCE [LARGE SCALE GENOMIC DNA]</scope>
    <source>
        <strain evidence="1 2">DSM 12271</strain>
    </source>
</reference>
<sequence length="134" mass="14662">MTWSTEFAQEFKNRNNLSKIGAVVGTVLQINPIKIGILNNQVIISEDNPSTYICSGLIEKYAYMEIKKYTVGATASISTPNGGGSLSNITVDSKSDYDTKIKYKGLSIEDKVLVVCGEDNKTFFIVDKLVKGVI</sequence>
<proteinExistence type="predicted"/>
<evidence type="ECO:0000313" key="2">
    <source>
        <dbReference type="Proteomes" id="UP000198619"/>
    </source>
</evidence>
<dbReference type="OrthoDB" id="2974213at2"/>
<keyword evidence="2" id="KW-1185">Reference proteome</keyword>
<evidence type="ECO:0000313" key="1">
    <source>
        <dbReference type="EMBL" id="SFA70055.1"/>
    </source>
</evidence>
<protein>
    <submittedName>
        <fullName evidence="1">Uncharacterized protein</fullName>
    </submittedName>
</protein>
<organism evidence="1 2">
    <name type="scientific">Clostridium frigidicarnis</name>
    <dbReference type="NCBI Taxonomy" id="84698"/>
    <lineage>
        <taxon>Bacteria</taxon>
        <taxon>Bacillati</taxon>
        <taxon>Bacillota</taxon>
        <taxon>Clostridia</taxon>
        <taxon>Eubacteriales</taxon>
        <taxon>Clostridiaceae</taxon>
        <taxon>Clostridium</taxon>
    </lineage>
</organism>
<name>A0A1I0V159_9CLOT</name>
<dbReference type="STRING" id="84698.SAMN04488528_100183"/>
<dbReference type="AlphaFoldDB" id="A0A1I0V159"/>
<dbReference type="RefSeq" id="WP_090037582.1">
    <property type="nucleotide sequence ID" value="NZ_FOKI01000001.1"/>
</dbReference>